<dbReference type="AlphaFoldDB" id="A0AAW2Z4M3"/>
<dbReference type="PROSITE" id="PS50969">
    <property type="entry name" value="FCP1"/>
    <property type="match status" value="1"/>
</dbReference>
<name>A0AAW2Z4M3_9EUKA</name>
<dbReference type="NCBIfam" id="TIGR02251">
    <property type="entry name" value="HIF-SF_euk"/>
    <property type="match status" value="1"/>
</dbReference>
<comment type="caution">
    <text evidence="3">The sequence shown here is derived from an EMBL/GenBank/DDBJ whole genome shotgun (WGS) entry which is preliminary data.</text>
</comment>
<reference evidence="3 4" key="1">
    <citation type="submission" date="2024-03" db="EMBL/GenBank/DDBJ databases">
        <title>The Acrasis kona genome and developmental transcriptomes reveal deep origins of eukaryotic multicellular pathways.</title>
        <authorList>
            <person name="Sheikh S."/>
            <person name="Fu C.-J."/>
            <person name="Brown M.W."/>
            <person name="Baldauf S.L."/>
        </authorList>
    </citation>
    <scope>NUCLEOTIDE SEQUENCE [LARGE SCALE GENOMIC DNA]</scope>
    <source>
        <strain evidence="3 4">ATCC MYA-3509</strain>
    </source>
</reference>
<organism evidence="3 4">
    <name type="scientific">Acrasis kona</name>
    <dbReference type="NCBI Taxonomy" id="1008807"/>
    <lineage>
        <taxon>Eukaryota</taxon>
        <taxon>Discoba</taxon>
        <taxon>Heterolobosea</taxon>
        <taxon>Tetramitia</taxon>
        <taxon>Eutetramitia</taxon>
        <taxon>Acrasidae</taxon>
        <taxon>Acrasis</taxon>
    </lineage>
</organism>
<proteinExistence type="predicted"/>
<dbReference type="SMART" id="SM00577">
    <property type="entry name" value="CPDc"/>
    <property type="match status" value="1"/>
</dbReference>
<evidence type="ECO:0000313" key="4">
    <source>
        <dbReference type="Proteomes" id="UP001431209"/>
    </source>
</evidence>
<dbReference type="CDD" id="cd07521">
    <property type="entry name" value="HAD_FCP1-like"/>
    <property type="match status" value="1"/>
</dbReference>
<feature type="compositionally biased region" description="Low complexity" evidence="1">
    <location>
        <begin position="110"/>
        <end position="129"/>
    </location>
</feature>
<dbReference type="Pfam" id="PF03031">
    <property type="entry name" value="NIF"/>
    <property type="match status" value="1"/>
</dbReference>
<feature type="domain" description="FCP1 homology" evidence="2">
    <location>
        <begin position="151"/>
        <end position="309"/>
    </location>
</feature>
<sequence length="334" mass="37060">MAGPGRDSQTTLASLVTQVTKVPTYEAYNDEGTPNSVTTDSTYITPHTPSTPGTHLSNIPKTSSIANRNSANSPVGVGSTVGVSATPAASSNNLLEVIIKSLTSCFTKSSTQTSVSTTNPPKPSTSTQPVLQKKPSTRVISQGLLPEQLPQHKGKKTLVLDLDETLVHSCFTHVPNSDFYIPIVIEGTKHTVYVLKRPFVDEFLTEMAKIYEIVIFTASVSLYANPLLDLLDPNRVITHRLFREHCTFVDGLYVKDLSKLGRDVDSTIIVDNSRVCYKFQPQNAMPSITWLEDKSDNQLVRMIPYLVRIKDEPRVYDVLKEFRESESNWSVNQW</sequence>
<protein>
    <recommendedName>
        <fullName evidence="2">FCP1 homology domain-containing protein</fullName>
    </recommendedName>
</protein>
<dbReference type="Proteomes" id="UP001431209">
    <property type="component" value="Unassembled WGS sequence"/>
</dbReference>
<dbReference type="InterPro" id="IPR050365">
    <property type="entry name" value="TIM50"/>
</dbReference>
<dbReference type="InterPro" id="IPR036412">
    <property type="entry name" value="HAD-like_sf"/>
</dbReference>
<evidence type="ECO:0000313" key="3">
    <source>
        <dbReference type="EMBL" id="KAL0483711.1"/>
    </source>
</evidence>
<dbReference type="Gene3D" id="3.40.50.1000">
    <property type="entry name" value="HAD superfamily/HAD-like"/>
    <property type="match status" value="1"/>
</dbReference>
<evidence type="ECO:0000259" key="2">
    <source>
        <dbReference type="PROSITE" id="PS50969"/>
    </source>
</evidence>
<dbReference type="InterPro" id="IPR011948">
    <property type="entry name" value="Dullard_phosphatase"/>
</dbReference>
<dbReference type="InterPro" id="IPR004274">
    <property type="entry name" value="FCP1_dom"/>
</dbReference>
<dbReference type="FunFam" id="3.40.50.1000:FF:000093">
    <property type="entry name" value="NLI interacting factor-like phosphatase family protein"/>
    <property type="match status" value="1"/>
</dbReference>
<gene>
    <name evidence="3" type="ORF">AKO1_013957</name>
</gene>
<dbReference type="SUPFAM" id="SSF56784">
    <property type="entry name" value="HAD-like"/>
    <property type="match status" value="1"/>
</dbReference>
<dbReference type="GO" id="GO:0016791">
    <property type="term" value="F:phosphatase activity"/>
    <property type="evidence" value="ECO:0007669"/>
    <property type="project" value="InterPro"/>
</dbReference>
<dbReference type="PANTHER" id="PTHR12210">
    <property type="entry name" value="DULLARD PROTEIN PHOSPHATASE"/>
    <property type="match status" value="1"/>
</dbReference>
<accession>A0AAW2Z4M3</accession>
<keyword evidence="4" id="KW-1185">Reference proteome</keyword>
<feature type="region of interest" description="Disordered" evidence="1">
    <location>
        <begin position="110"/>
        <end position="135"/>
    </location>
</feature>
<dbReference type="EMBL" id="JAOPGA020000979">
    <property type="protein sequence ID" value="KAL0483711.1"/>
    <property type="molecule type" value="Genomic_DNA"/>
</dbReference>
<evidence type="ECO:0000256" key="1">
    <source>
        <dbReference type="SAM" id="MobiDB-lite"/>
    </source>
</evidence>
<dbReference type="InterPro" id="IPR023214">
    <property type="entry name" value="HAD_sf"/>
</dbReference>